<dbReference type="SUPFAM" id="SSF74942">
    <property type="entry name" value="YhbC-like, C-terminal domain"/>
    <property type="match status" value="1"/>
</dbReference>
<keyword evidence="2 3" id="KW-0690">Ribosome biogenesis</keyword>
<evidence type="ECO:0000313" key="7">
    <source>
        <dbReference type="Proteomes" id="UP000017862"/>
    </source>
</evidence>
<dbReference type="Gene3D" id="3.30.300.70">
    <property type="entry name" value="RimP-like superfamily, N-terminal"/>
    <property type="match status" value="1"/>
</dbReference>
<comment type="similarity">
    <text evidence="3">Belongs to the RimP family.</text>
</comment>
<dbReference type="InterPro" id="IPR028998">
    <property type="entry name" value="RimP_C"/>
</dbReference>
<keyword evidence="1 3" id="KW-0963">Cytoplasm</keyword>
<dbReference type="HOGENOM" id="CLU_070525_0_1_5"/>
<reference evidence="6 7" key="1">
    <citation type="journal article" date="2014" name="Mol. Plant Microbe Interact.">
        <title>The complete genome sequence of Candidatus Liberibacter americanus, associated with citrus Huanglongbing.</title>
        <authorList>
            <person name="Wulff N.A."/>
            <person name="Zhang S."/>
            <person name="Setubal J.C."/>
            <person name="Almeida N.F."/>
            <person name="Martins E.C."/>
            <person name="Harakava R."/>
            <person name="Kumar D."/>
            <person name="Rangel L.T."/>
            <person name="Foissac X."/>
            <person name="Bove J."/>
            <person name="Gabriel D.W."/>
        </authorList>
    </citation>
    <scope>NUCLEOTIDE SEQUENCE [LARGE SCALE GENOMIC DNA]</scope>
    <source>
        <strain evidence="6 7">Sao Paulo</strain>
    </source>
</reference>
<organism evidence="6 7">
    <name type="scientific">Candidatus Liberibacter americanus str. Sao Paulo</name>
    <dbReference type="NCBI Taxonomy" id="1261131"/>
    <lineage>
        <taxon>Bacteria</taxon>
        <taxon>Pseudomonadati</taxon>
        <taxon>Pseudomonadota</taxon>
        <taxon>Alphaproteobacteria</taxon>
        <taxon>Hyphomicrobiales</taxon>
        <taxon>Rhizobiaceae</taxon>
        <taxon>Liberibacter</taxon>
    </lineage>
</organism>
<dbReference type="EMBL" id="CP006604">
    <property type="protein sequence ID" value="AHA27545.1"/>
    <property type="molecule type" value="Genomic_DNA"/>
</dbReference>
<evidence type="ECO:0000256" key="1">
    <source>
        <dbReference type="ARBA" id="ARBA00022490"/>
    </source>
</evidence>
<keyword evidence="7" id="KW-1185">Reference proteome</keyword>
<dbReference type="PATRIC" id="fig|1261131.3.peg.160"/>
<evidence type="ECO:0000256" key="3">
    <source>
        <dbReference type="HAMAP-Rule" id="MF_01077"/>
    </source>
</evidence>
<feature type="domain" description="Ribosome maturation factor RimP N-terminal" evidence="4">
    <location>
        <begin position="28"/>
        <end position="100"/>
    </location>
</feature>
<dbReference type="GO" id="GO:0005829">
    <property type="term" value="C:cytosol"/>
    <property type="evidence" value="ECO:0007669"/>
    <property type="project" value="TreeGrafter"/>
</dbReference>
<dbReference type="Pfam" id="PF02576">
    <property type="entry name" value="RimP_N"/>
    <property type="match status" value="1"/>
</dbReference>
<dbReference type="PANTHER" id="PTHR33867:SF1">
    <property type="entry name" value="RIBOSOME MATURATION FACTOR RIMP"/>
    <property type="match status" value="1"/>
</dbReference>
<dbReference type="Proteomes" id="UP000017862">
    <property type="component" value="Chromosome"/>
</dbReference>
<dbReference type="CDD" id="cd01734">
    <property type="entry name" value="YlxS_C"/>
    <property type="match status" value="1"/>
</dbReference>
<comment type="subcellular location">
    <subcellularLocation>
        <location evidence="3">Cytoplasm</location>
    </subcellularLocation>
</comment>
<accession>U6B3M8</accession>
<sequence>MVGTHVFCSKYESRLFKDIGLDQSVSDIIQPVVEEMGFKIVQVSLSGKGVPVLQILVDRDDGIVTLCDCEKLSKAISPILDVENLVDGHYTLEVSSPGVDRPMVRKSDFVRWLNHVVKCEFIAPSGDREKLVGKILETSDNCFFLEISRKGSKEIELSKVEIPFDSLLAAKLVITDELLRVSLVGN</sequence>
<dbReference type="InterPro" id="IPR035956">
    <property type="entry name" value="RimP_N_sf"/>
</dbReference>
<dbReference type="InterPro" id="IPR003728">
    <property type="entry name" value="Ribosome_maturation_RimP"/>
</dbReference>
<evidence type="ECO:0000259" key="4">
    <source>
        <dbReference type="Pfam" id="PF02576"/>
    </source>
</evidence>
<gene>
    <name evidence="3" type="primary">rimP</name>
    <name evidence="6" type="ORF">lam_171</name>
</gene>
<protein>
    <recommendedName>
        <fullName evidence="3">Ribosome maturation factor RimP</fullName>
    </recommendedName>
</protein>
<comment type="function">
    <text evidence="3">Required for maturation of 30S ribosomal subunits.</text>
</comment>
<dbReference type="GO" id="GO:0006412">
    <property type="term" value="P:translation"/>
    <property type="evidence" value="ECO:0007669"/>
    <property type="project" value="TreeGrafter"/>
</dbReference>
<dbReference type="eggNOG" id="COG0779">
    <property type="taxonomic scope" value="Bacteria"/>
</dbReference>
<dbReference type="HAMAP" id="MF_01077">
    <property type="entry name" value="RimP"/>
    <property type="match status" value="1"/>
</dbReference>
<evidence type="ECO:0000256" key="2">
    <source>
        <dbReference type="ARBA" id="ARBA00022517"/>
    </source>
</evidence>
<dbReference type="InterPro" id="IPR036847">
    <property type="entry name" value="RimP_C_sf"/>
</dbReference>
<dbReference type="PANTHER" id="PTHR33867">
    <property type="entry name" value="RIBOSOME MATURATION FACTOR RIMP"/>
    <property type="match status" value="1"/>
</dbReference>
<name>U6B3M8_9HYPH</name>
<proteinExistence type="inferred from homology"/>
<dbReference type="SUPFAM" id="SSF75420">
    <property type="entry name" value="YhbC-like, N-terminal domain"/>
    <property type="match status" value="1"/>
</dbReference>
<dbReference type="STRING" id="1261131.lam_171"/>
<dbReference type="GO" id="GO:0000028">
    <property type="term" value="P:ribosomal small subunit assembly"/>
    <property type="evidence" value="ECO:0007669"/>
    <property type="project" value="TreeGrafter"/>
</dbReference>
<dbReference type="Pfam" id="PF17384">
    <property type="entry name" value="DUF150_C"/>
    <property type="match status" value="1"/>
</dbReference>
<dbReference type="NCBIfam" id="NF000932">
    <property type="entry name" value="PRK00092.2-5"/>
    <property type="match status" value="1"/>
</dbReference>
<evidence type="ECO:0000259" key="5">
    <source>
        <dbReference type="Pfam" id="PF17384"/>
    </source>
</evidence>
<feature type="domain" description="Ribosome maturation factor RimP C-terminal" evidence="5">
    <location>
        <begin position="103"/>
        <end position="175"/>
    </location>
</feature>
<dbReference type="AlphaFoldDB" id="U6B3M8"/>
<evidence type="ECO:0000313" key="6">
    <source>
        <dbReference type="EMBL" id="AHA27545.1"/>
    </source>
</evidence>
<dbReference type="RefSeq" id="WP_007556748.1">
    <property type="nucleotide sequence ID" value="NC_022793.1"/>
</dbReference>
<dbReference type="InterPro" id="IPR028989">
    <property type="entry name" value="RimP_N"/>
</dbReference>
<dbReference type="KEGG" id="lar:lam_171"/>